<dbReference type="Proteomes" id="UP000010467">
    <property type="component" value="Chromosome"/>
</dbReference>
<keyword evidence="3" id="KW-1185">Reference proteome</keyword>
<dbReference type="EMBL" id="CP003382">
    <property type="protein sequence ID" value="AFZ65927.1"/>
    <property type="molecule type" value="Genomic_DNA"/>
</dbReference>
<dbReference type="RefSeq" id="WP_015234238.1">
    <property type="nucleotide sequence ID" value="NC_019793.1"/>
</dbReference>
<dbReference type="HOGENOM" id="CLU_2000152_0_0_0"/>
<name>K9ZYB1_DEIPD</name>
<feature type="region of interest" description="Disordered" evidence="1">
    <location>
        <begin position="1"/>
        <end position="22"/>
    </location>
</feature>
<dbReference type="PATRIC" id="fig|937777.3.peg.336"/>
<feature type="compositionally biased region" description="Basic residues" evidence="1">
    <location>
        <begin position="1"/>
        <end position="10"/>
    </location>
</feature>
<accession>K9ZYB1</accession>
<gene>
    <name evidence="2" type="ordered locus">Deipe_0326</name>
</gene>
<evidence type="ECO:0000256" key="1">
    <source>
        <dbReference type="SAM" id="MobiDB-lite"/>
    </source>
</evidence>
<dbReference type="AlphaFoldDB" id="K9ZYB1"/>
<protein>
    <submittedName>
        <fullName evidence="2">Uncharacterized protein</fullName>
    </submittedName>
</protein>
<reference evidence="3" key="1">
    <citation type="submission" date="2012-03" db="EMBL/GenBank/DDBJ databases">
        <title>Complete sequence of chromosome of Deinococcus peraridilitoris DSM 19664.</title>
        <authorList>
            <person name="Lucas S."/>
            <person name="Copeland A."/>
            <person name="Lapidus A."/>
            <person name="Glavina del Rio T."/>
            <person name="Dalin E."/>
            <person name="Tice H."/>
            <person name="Bruce D."/>
            <person name="Goodwin L."/>
            <person name="Pitluck S."/>
            <person name="Peters L."/>
            <person name="Mikhailova N."/>
            <person name="Lu M."/>
            <person name="Kyrpides N."/>
            <person name="Mavromatis K."/>
            <person name="Ivanova N."/>
            <person name="Brettin T."/>
            <person name="Detter J.C."/>
            <person name="Han C."/>
            <person name="Larimer F."/>
            <person name="Land M."/>
            <person name="Hauser L."/>
            <person name="Markowitz V."/>
            <person name="Cheng J.-F."/>
            <person name="Hugenholtz P."/>
            <person name="Woyke T."/>
            <person name="Wu D."/>
            <person name="Pukall R."/>
            <person name="Steenblock K."/>
            <person name="Brambilla E."/>
            <person name="Klenk H.-P."/>
            <person name="Eisen J.A."/>
        </authorList>
    </citation>
    <scope>NUCLEOTIDE SEQUENCE [LARGE SCALE GENOMIC DNA]</scope>
    <source>
        <strain evidence="3">DSM 19664 / LMG 22246 / CIP 109416 / KR-200</strain>
    </source>
</reference>
<proteinExistence type="predicted"/>
<evidence type="ECO:0000313" key="2">
    <source>
        <dbReference type="EMBL" id="AFZ65927.1"/>
    </source>
</evidence>
<sequence length="131" mass="14594">MARSVRRKPGGRSGGPGDTPLRATSMWRVDQVFLSHRGGRIEIVASLVNDDGGLRNLSMVAPTGDPKAAVEHAARFVAGKGNVYRAWGARIRWAKQQAVNQQDNLVRDLQLEEAFLDAFEETLQEIRDRQR</sequence>
<dbReference type="STRING" id="937777.Deipe_0326"/>
<dbReference type="KEGG" id="dpd:Deipe_0326"/>
<evidence type="ECO:0000313" key="3">
    <source>
        <dbReference type="Proteomes" id="UP000010467"/>
    </source>
</evidence>
<organism evidence="2 3">
    <name type="scientific">Deinococcus peraridilitoris (strain DSM 19664 / LMG 22246 / CIP 109416 / KR-200)</name>
    <dbReference type="NCBI Taxonomy" id="937777"/>
    <lineage>
        <taxon>Bacteria</taxon>
        <taxon>Thermotogati</taxon>
        <taxon>Deinococcota</taxon>
        <taxon>Deinococci</taxon>
        <taxon>Deinococcales</taxon>
        <taxon>Deinococcaceae</taxon>
        <taxon>Deinococcus</taxon>
    </lineage>
</organism>